<protein>
    <submittedName>
        <fullName evidence="2">Uncharacterized protein</fullName>
    </submittedName>
</protein>
<organism evidence="2 3">
    <name type="scientific">Thermothelomyces thermophilus (strain ATCC 42464 / BCRC 31852 / DSM 1799)</name>
    <name type="common">Sporotrichum thermophile</name>
    <dbReference type="NCBI Taxonomy" id="573729"/>
    <lineage>
        <taxon>Eukaryota</taxon>
        <taxon>Fungi</taxon>
        <taxon>Dikarya</taxon>
        <taxon>Ascomycota</taxon>
        <taxon>Pezizomycotina</taxon>
        <taxon>Sordariomycetes</taxon>
        <taxon>Sordariomycetidae</taxon>
        <taxon>Sordariales</taxon>
        <taxon>Chaetomiaceae</taxon>
        <taxon>Thermothelomyces</taxon>
    </lineage>
</organism>
<dbReference type="KEGG" id="mtm:MYCTH_2129154"/>
<dbReference type="HOGENOM" id="CLU_2211777_0_0_1"/>
<evidence type="ECO:0000313" key="3">
    <source>
        <dbReference type="Proteomes" id="UP000007322"/>
    </source>
</evidence>
<name>G2QKF4_THET4</name>
<dbReference type="Proteomes" id="UP000007322">
    <property type="component" value="Chromosome 5"/>
</dbReference>
<gene>
    <name evidence="2" type="ORF">MYCTH_2129154</name>
</gene>
<dbReference type="EMBL" id="CP003006">
    <property type="protein sequence ID" value="AEO60060.1"/>
    <property type="molecule type" value="Genomic_DNA"/>
</dbReference>
<keyword evidence="3" id="KW-1185">Reference proteome</keyword>
<dbReference type="AlphaFoldDB" id="G2QKF4"/>
<feature type="region of interest" description="Disordered" evidence="1">
    <location>
        <begin position="47"/>
        <end position="107"/>
    </location>
</feature>
<evidence type="ECO:0000313" key="2">
    <source>
        <dbReference type="EMBL" id="AEO60060.1"/>
    </source>
</evidence>
<dbReference type="RefSeq" id="XP_003665305.1">
    <property type="nucleotide sequence ID" value="XM_003665257.1"/>
</dbReference>
<sequence>MSIYFARSPDTLEFKQRSINGSARWQQSASTTKIFYEPRVAAGTEAASQSLQVRKSDPSAAIFRAPLHPPPPPPPPQQQQQQQHDAHDSRRGSVGRSPEKCDPDPER</sequence>
<feature type="compositionally biased region" description="Basic and acidic residues" evidence="1">
    <location>
        <begin position="84"/>
        <end position="107"/>
    </location>
</feature>
<proteinExistence type="predicted"/>
<accession>G2QKF4</accession>
<dbReference type="InParanoid" id="G2QKF4"/>
<feature type="compositionally biased region" description="Pro residues" evidence="1">
    <location>
        <begin position="67"/>
        <end position="77"/>
    </location>
</feature>
<reference evidence="2 3" key="1">
    <citation type="journal article" date="2011" name="Nat. Biotechnol.">
        <title>Comparative genomic analysis of the thermophilic biomass-degrading fungi Myceliophthora thermophila and Thielavia terrestris.</title>
        <authorList>
            <person name="Berka R.M."/>
            <person name="Grigoriev I.V."/>
            <person name="Otillar R."/>
            <person name="Salamov A."/>
            <person name="Grimwood J."/>
            <person name="Reid I."/>
            <person name="Ishmael N."/>
            <person name="John T."/>
            <person name="Darmond C."/>
            <person name="Moisan M.-C."/>
            <person name="Henrissat B."/>
            <person name="Coutinho P.M."/>
            <person name="Lombard V."/>
            <person name="Natvig D.O."/>
            <person name="Lindquist E."/>
            <person name="Schmutz J."/>
            <person name="Lucas S."/>
            <person name="Harris P."/>
            <person name="Powlowski J."/>
            <person name="Bellemare A."/>
            <person name="Taylor D."/>
            <person name="Butler G."/>
            <person name="de Vries R.P."/>
            <person name="Allijn I.E."/>
            <person name="van den Brink J."/>
            <person name="Ushinsky S."/>
            <person name="Storms R."/>
            <person name="Powell A.J."/>
            <person name="Paulsen I.T."/>
            <person name="Elbourne L.D.H."/>
            <person name="Baker S.E."/>
            <person name="Magnuson J."/>
            <person name="LaBoissiere S."/>
            <person name="Clutterbuck A.J."/>
            <person name="Martinez D."/>
            <person name="Wogulis M."/>
            <person name="de Leon A.L."/>
            <person name="Rey M.W."/>
            <person name="Tsang A."/>
        </authorList>
    </citation>
    <scope>NUCLEOTIDE SEQUENCE [LARGE SCALE GENOMIC DNA]</scope>
    <source>
        <strain evidence="3">ATCC 42464 / BCRC 31852 / DSM 1799</strain>
    </source>
</reference>
<evidence type="ECO:0000256" key="1">
    <source>
        <dbReference type="SAM" id="MobiDB-lite"/>
    </source>
</evidence>
<dbReference type="VEuPathDB" id="FungiDB:MYCTH_2129154"/>
<dbReference type="GeneID" id="11511065"/>